<dbReference type="PROSITE" id="PS51077">
    <property type="entry name" value="HTH_ICLR"/>
    <property type="match status" value="1"/>
</dbReference>
<organism evidence="7 8">
    <name type="scientific">Geodermatophilus sabuli</name>
    <dbReference type="NCBI Taxonomy" id="1564158"/>
    <lineage>
        <taxon>Bacteria</taxon>
        <taxon>Bacillati</taxon>
        <taxon>Actinomycetota</taxon>
        <taxon>Actinomycetes</taxon>
        <taxon>Geodermatophilales</taxon>
        <taxon>Geodermatophilaceae</taxon>
        <taxon>Geodermatophilus</taxon>
    </lineage>
</organism>
<gene>
    <name evidence="7" type="ORF">GCU56_01070</name>
</gene>
<evidence type="ECO:0000313" key="7">
    <source>
        <dbReference type="EMBL" id="NEK56466.1"/>
    </source>
</evidence>
<reference evidence="7 8" key="1">
    <citation type="submission" date="2020-02" db="EMBL/GenBank/DDBJ databases">
        <title>Geodermatophilus sabuli CPCC 205279 I12A-02694.</title>
        <authorList>
            <person name="Jiang Z."/>
        </authorList>
    </citation>
    <scope>NUCLEOTIDE SEQUENCE [LARGE SCALE GENOMIC DNA]</scope>
    <source>
        <strain evidence="7 8">I12A-02694</strain>
    </source>
</reference>
<evidence type="ECO:0000256" key="1">
    <source>
        <dbReference type="ARBA" id="ARBA00023015"/>
    </source>
</evidence>
<keyword evidence="1" id="KW-0805">Transcription regulation</keyword>
<dbReference type="PANTHER" id="PTHR30136:SF24">
    <property type="entry name" value="HTH-TYPE TRANSCRIPTIONAL REPRESSOR ALLR"/>
    <property type="match status" value="1"/>
</dbReference>
<dbReference type="AlphaFoldDB" id="A0A7K3VUZ6"/>
<keyword evidence="8" id="KW-1185">Reference proteome</keyword>
<accession>A0A7K3VUZ6</accession>
<dbReference type="Pfam" id="PF01614">
    <property type="entry name" value="IclR_C"/>
    <property type="match status" value="1"/>
</dbReference>
<evidence type="ECO:0000256" key="4">
    <source>
        <dbReference type="SAM" id="MobiDB-lite"/>
    </source>
</evidence>
<sequence length="265" mass="28087">MTVRALAILDAFSADQPVLTLTDVSRRSGLPLSTVHRLTAELLRWGALDRGADGGYRIGLRLWQVAVLAPRATGLRDAALPFLEDLSQVTRENAQLGVREGTELLFVERIAGRCAVPVLTRTGARFPLHASGLGLALLAHAPADEQEAVLARPLAGYTPWTLTRPDAVRAALADVRRLGHAVSDRQVTTDALSVAAPVRDARGEVRAAVSVVVRARGARVESLAALVTSAARGIGRALPVPPAQPPRSATGRAHGRPRPPRADEV</sequence>
<dbReference type="SUPFAM" id="SSF46785">
    <property type="entry name" value="Winged helix' DNA-binding domain"/>
    <property type="match status" value="1"/>
</dbReference>
<dbReference type="EMBL" id="JAAGWF010000002">
    <property type="protein sequence ID" value="NEK56466.1"/>
    <property type="molecule type" value="Genomic_DNA"/>
</dbReference>
<dbReference type="Proteomes" id="UP000470246">
    <property type="component" value="Unassembled WGS sequence"/>
</dbReference>
<feature type="domain" description="HTH iclR-type" evidence="5">
    <location>
        <begin position="1"/>
        <end position="60"/>
    </location>
</feature>
<dbReference type="GO" id="GO:0003700">
    <property type="term" value="F:DNA-binding transcription factor activity"/>
    <property type="evidence" value="ECO:0007669"/>
    <property type="project" value="TreeGrafter"/>
</dbReference>
<dbReference type="PANTHER" id="PTHR30136">
    <property type="entry name" value="HELIX-TURN-HELIX TRANSCRIPTIONAL REGULATOR, ICLR FAMILY"/>
    <property type="match status" value="1"/>
</dbReference>
<dbReference type="Gene3D" id="1.10.10.10">
    <property type="entry name" value="Winged helix-like DNA-binding domain superfamily/Winged helix DNA-binding domain"/>
    <property type="match status" value="1"/>
</dbReference>
<feature type="domain" description="IclR-ED" evidence="6">
    <location>
        <begin position="61"/>
        <end position="240"/>
    </location>
</feature>
<proteinExistence type="predicted"/>
<evidence type="ECO:0000259" key="6">
    <source>
        <dbReference type="PROSITE" id="PS51078"/>
    </source>
</evidence>
<dbReference type="InterPro" id="IPR029016">
    <property type="entry name" value="GAF-like_dom_sf"/>
</dbReference>
<keyword evidence="2" id="KW-0238">DNA-binding</keyword>
<dbReference type="GO" id="GO:0045892">
    <property type="term" value="P:negative regulation of DNA-templated transcription"/>
    <property type="evidence" value="ECO:0007669"/>
    <property type="project" value="TreeGrafter"/>
</dbReference>
<evidence type="ECO:0000256" key="3">
    <source>
        <dbReference type="ARBA" id="ARBA00023163"/>
    </source>
</evidence>
<dbReference type="InterPro" id="IPR050707">
    <property type="entry name" value="HTH_MetabolicPath_Reg"/>
</dbReference>
<dbReference type="InterPro" id="IPR014757">
    <property type="entry name" value="Tscrpt_reg_IclR_C"/>
</dbReference>
<dbReference type="PROSITE" id="PS51078">
    <property type="entry name" value="ICLR_ED"/>
    <property type="match status" value="1"/>
</dbReference>
<dbReference type="InterPro" id="IPR036390">
    <property type="entry name" value="WH_DNA-bd_sf"/>
</dbReference>
<protein>
    <submittedName>
        <fullName evidence="7">IclR family transcriptional regulator</fullName>
    </submittedName>
</protein>
<dbReference type="Pfam" id="PF09339">
    <property type="entry name" value="HTH_IclR"/>
    <property type="match status" value="1"/>
</dbReference>
<keyword evidence="3" id="KW-0804">Transcription</keyword>
<name>A0A7K3VUZ6_9ACTN</name>
<dbReference type="GO" id="GO:0003677">
    <property type="term" value="F:DNA binding"/>
    <property type="evidence" value="ECO:0007669"/>
    <property type="project" value="UniProtKB-KW"/>
</dbReference>
<comment type="caution">
    <text evidence="7">The sequence shown here is derived from an EMBL/GenBank/DDBJ whole genome shotgun (WGS) entry which is preliminary data.</text>
</comment>
<dbReference type="SUPFAM" id="SSF55781">
    <property type="entry name" value="GAF domain-like"/>
    <property type="match status" value="1"/>
</dbReference>
<dbReference type="InterPro" id="IPR005471">
    <property type="entry name" value="Tscrpt_reg_IclR_N"/>
</dbReference>
<dbReference type="SMART" id="SM00346">
    <property type="entry name" value="HTH_ICLR"/>
    <property type="match status" value="1"/>
</dbReference>
<evidence type="ECO:0000259" key="5">
    <source>
        <dbReference type="PROSITE" id="PS51077"/>
    </source>
</evidence>
<evidence type="ECO:0000256" key="2">
    <source>
        <dbReference type="ARBA" id="ARBA00023125"/>
    </source>
</evidence>
<dbReference type="Gene3D" id="3.30.450.40">
    <property type="match status" value="1"/>
</dbReference>
<dbReference type="InterPro" id="IPR036388">
    <property type="entry name" value="WH-like_DNA-bd_sf"/>
</dbReference>
<feature type="region of interest" description="Disordered" evidence="4">
    <location>
        <begin position="236"/>
        <end position="265"/>
    </location>
</feature>
<evidence type="ECO:0000313" key="8">
    <source>
        <dbReference type="Proteomes" id="UP000470246"/>
    </source>
</evidence>